<keyword evidence="12" id="KW-1185">Reference proteome</keyword>
<dbReference type="AlphaFoldDB" id="A0A1U7SHA3"/>
<evidence type="ECO:0000256" key="8">
    <source>
        <dbReference type="ARBA" id="ARBA00023139"/>
    </source>
</evidence>
<evidence type="ECO:0000313" key="12">
    <source>
        <dbReference type="Proteomes" id="UP000189705"/>
    </source>
</evidence>
<dbReference type="KEGG" id="asn:102369666"/>
<dbReference type="RefSeq" id="XP_006030475.1">
    <property type="nucleotide sequence ID" value="XM_006030413.3"/>
</dbReference>
<dbReference type="Gene3D" id="3.90.810.10">
    <property type="entry name" value="CRIB domain"/>
    <property type="match status" value="1"/>
</dbReference>
<protein>
    <submittedName>
        <fullName evidence="13 14">CDC42 small effector protein 2-A-like</fullName>
    </submittedName>
</protein>
<evidence type="ECO:0000313" key="15">
    <source>
        <dbReference type="RefSeq" id="XP_006030475.1"/>
    </source>
</evidence>
<organism evidence="14">
    <name type="scientific">Alligator sinensis</name>
    <name type="common">Chinese alligator</name>
    <dbReference type="NCBI Taxonomy" id="38654"/>
    <lineage>
        <taxon>Eukaryota</taxon>
        <taxon>Metazoa</taxon>
        <taxon>Chordata</taxon>
        <taxon>Craniata</taxon>
        <taxon>Vertebrata</taxon>
        <taxon>Euteleostomi</taxon>
        <taxon>Archelosauria</taxon>
        <taxon>Archosauria</taxon>
        <taxon>Crocodylia</taxon>
        <taxon>Alligatoridae</taxon>
        <taxon>Alligatorinae</taxon>
        <taxon>Alligator</taxon>
    </lineage>
</organism>
<feature type="domain" description="CRIB" evidence="11">
    <location>
        <begin position="29"/>
        <end position="42"/>
    </location>
</feature>
<evidence type="ECO:0000256" key="5">
    <source>
        <dbReference type="ARBA" id="ARBA00022490"/>
    </source>
</evidence>
<dbReference type="GeneID" id="102369666"/>
<gene>
    <name evidence="13 14 15 16" type="primary">LOC102369666</name>
</gene>
<sequence>MAEFFICFNWCSSEEPQPKRRQRLDRSMIGEPMNFVHTAHVGTREMINGLASVGSVQDYMKSKGGYANDNSTNAQL</sequence>
<dbReference type="GO" id="GO:0031267">
    <property type="term" value="F:small GTPase binding"/>
    <property type="evidence" value="ECO:0007669"/>
    <property type="project" value="InterPro"/>
</dbReference>
<dbReference type="Pfam" id="PF00786">
    <property type="entry name" value="PBD"/>
    <property type="match status" value="1"/>
</dbReference>
<evidence type="ECO:0000313" key="16">
    <source>
        <dbReference type="RefSeq" id="XP_006030476.1"/>
    </source>
</evidence>
<keyword evidence="7" id="KW-0472">Membrane</keyword>
<evidence type="ECO:0000256" key="4">
    <source>
        <dbReference type="ARBA" id="ARBA00022475"/>
    </source>
</evidence>
<dbReference type="PROSITE" id="PS50108">
    <property type="entry name" value="CRIB"/>
    <property type="match status" value="1"/>
</dbReference>
<reference evidence="14" key="1">
    <citation type="submission" date="2022-04" db="UniProtKB">
        <authorList>
            <consortium name="RefSeq"/>
        </authorList>
    </citation>
    <scope>IDENTIFICATION</scope>
</reference>
<evidence type="ECO:0000313" key="13">
    <source>
        <dbReference type="RefSeq" id="XP_006030473.1"/>
    </source>
</evidence>
<evidence type="ECO:0000256" key="2">
    <source>
        <dbReference type="ARBA" id="ARBA00004245"/>
    </source>
</evidence>
<dbReference type="PANTHER" id="PTHR13502:SF7">
    <property type="entry name" value="CRIB DOMAIN-CONTAINING PROTEIN"/>
    <property type="match status" value="1"/>
</dbReference>
<evidence type="ECO:0000256" key="7">
    <source>
        <dbReference type="ARBA" id="ARBA00023136"/>
    </source>
</evidence>
<dbReference type="InterPro" id="IPR039056">
    <property type="entry name" value="SPEC"/>
</dbReference>
<evidence type="ECO:0000256" key="9">
    <source>
        <dbReference type="ARBA" id="ARBA00023212"/>
    </source>
</evidence>
<dbReference type="InterPro" id="IPR000095">
    <property type="entry name" value="CRIB_dom"/>
</dbReference>
<dbReference type="RefSeq" id="XP_006030473.1">
    <property type="nucleotide sequence ID" value="XM_006030411.1"/>
</dbReference>
<proteinExistence type="inferred from homology"/>
<name>A0A1U7SHA3_ALLSI</name>
<keyword evidence="8" id="KW-0564">Palmitate</keyword>
<keyword evidence="4" id="KW-1003">Cell membrane</keyword>
<dbReference type="FunFam" id="3.90.810.10:FF:000004">
    <property type="entry name" value="CDC42 small effector protein 2"/>
    <property type="match status" value="1"/>
</dbReference>
<accession>A0A1U7SHA3</accession>
<evidence type="ECO:0000256" key="10">
    <source>
        <dbReference type="ARBA" id="ARBA00023288"/>
    </source>
</evidence>
<dbReference type="eggNOG" id="ENOG502S22R">
    <property type="taxonomic scope" value="Eukaryota"/>
</dbReference>
<comment type="subcellular location">
    <subcellularLocation>
        <location evidence="1">Cell membrane</location>
        <topology evidence="1">Lipid-anchor</topology>
    </subcellularLocation>
    <subcellularLocation>
        <location evidence="2">Cytoplasm</location>
        <location evidence="2">Cytoskeleton</location>
    </subcellularLocation>
</comment>
<evidence type="ECO:0000259" key="11">
    <source>
        <dbReference type="PROSITE" id="PS50108"/>
    </source>
</evidence>
<evidence type="ECO:0000313" key="14">
    <source>
        <dbReference type="RefSeq" id="XP_006030474.1"/>
    </source>
</evidence>
<keyword evidence="5" id="KW-0963">Cytoplasm</keyword>
<comment type="similarity">
    <text evidence="3">Belongs to the CDC42SE/SPEC family.</text>
</comment>
<dbReference type="STRING" id="38654.A0A1U7SHA3"/>
<keyword evidence="6" id="KW-0133">Cell shape</keyword>
<dbReference type="RefSeq" id="XP_006030476.1">
    <property type="nucleotide sequence ID" value="XM_006030414.1"/>
</dbReference>
<dbReference type="RefSeq" id="XP_006030474.1">
    <property type="nucleotide sequence ID" value="XM_006030412.2"/>
</dbReference>
<dbReference type="InterPro" id="IPR036936">
    <property type="entry name" value="CRIB_dom_sf"/>
</dbReference>
<dbReference type="GO" id="GO:0005856">
    <property type="term" value="C:cytoskeleton"/>
    <property type="evidence" value="ECO:0007669"/>
    <property type="project" value="UniProtKB-SubCell"/>
</dbReference>
<evidence type="ECO:0000256" key="6">
    <source>
        <dbReference type="ARBA" id="ARBA00022960"/>
    </source>
</evidence>
<evidence type="ECO:0000256" key="1">
    <source>
        <dbReference type="ARBA" id="ARBA00004193"/>
    </source>
</evidence>
<dbReference type="GO" id="GO:0035023">
    <property type="term" value="P:regulation of Rho protein signal transduction"/>
    <property type="evidence" value="ECO:0007669"/>
    <property type="project" value="InterPro"/>
</dbReference>
<keyword evidence="9" id="KW-0206">Cytoskeleton</keyword>
<dbReference type="GO" id="GO:0005886">
    <property type="term" value="C:plasma membrane"/>
    <property type="evidence" value="ECO:0007669"/>
    <property type="project" value="UniProtKB-SubCell"/>
</dbReference>
<dbReference type="PANTHER" id="PTHR13502">
    <property type="entry name" value="CDC42 SMALL EFFECTOR PROTEIN HOMOLOG"/>
    <property type="match status" value="1"/>
</dbReference>
<dbReference type="Proteomes" id="UP000189705">
    <property type="component" value="Unplaced"/>
</dbReference>
<dbReference type="GO" id="GO:0008360">
    <property type="term" value="P:regulation of cell shape"/>
    <property type="evidence" value="ECO:0007669"/>
    <property type="project" value="UniProtKB-KW"/>
</dbReference>
<keyword evidence="10" id="KW-0449">Lipoprotein</keyword>
<evidence type="ECO:0000256" key="3">
    <source>
        <dbReference type="ARBA" id="ARBA00005720"/>
    </source>
</evidence>
<dbReference type="OrthoDB" id="5559822at2759"/>
<dbReference type="CDD" id="cd00132">
    <property type="entry name" value="CRIB"/>
    <property type="match status" value="1"/>
</dbReference>